<dbReference type="Gene3D" id="3.40.50.300">
    <property type="entry name" value="P-loop containing nucleotide triphosphate hydrolases"/>
    <property type="match status" value="1"/>
</dbReference>
<organism evidence="4">
    <name type="scientific">hydrothermal vent metagenome</name>
    <dbReference type="NCBI Taxonomy" id="652676"/>
    <lineage>
        <taxon>unclassified sequences</taxon>
        <taxon>metagenomes</taxon>
        <taxon>ecological metagenomes</taxon>
    </lineage>
</organism>
<feature type="compositionally biased region" description="Basic and acidic residues" evidence="3">
    <location>
        <begin position="391"/>
        <end position="402"/>
    </location>
</feature>
<dbReference type="SUPFAM" id="SSF52540">
    <property type="entry name" value="P-loop containing nucleoside triphosphate hydrolases"/>
    <property type="match status" value="1"/>
</dbReference>
<feature type="region of interest" description="Disordered" evidence="3">
    <location>
        <begin position="375"/>
        <end position="402"/>
    </location>
</feature>
<evidence type="ECO:0000313" key="4">
    <source>
        <dbReference type="EMBL" id="VAW75893.1"/>
    </source>
</evidence>
<reference evidence="4" key="1">
    <citation type="submission" date="2018-06" db="EMBL/GenBank/DDBJ databases">
        <authorList>
            <person name="Zhirakovskaya E."/>
        </authorList>
    </citation>
    <scope>NUCLEOTIDE SEQUENCE</scope>
</reference>
<sequence length="402" mass="47290">MTPVESYKRDLEQGGFQYDPAQEKVVHYAQSLYVSLLQRNEPTVSLWQRWWHKPTTIRGLYIWGGVGRGKTWIMDKLHHTLPMQKKCRIHFHQFMQNIHIQLRDLTHQANPLEQVAENIIKQADVLFLDEFHVNDIADAMLCVGLFKALYARGMTLITTSNIKISELYQEGLQRDQFMPVIHLLEKFTTEIELKAGADFRFRDAKEQNKEQKKGQNKEQKDEEVHEAVIKTLVESFNIKAEDYGQSIPINNRSIQTRAKNNSLIWFDFSEICSSPRSTADYLVLANQYQQVIVSDVPQFTENNDSEALRFIHLVDALYDNRVQLKVTTQQQFNDLYHGRLFEFRFERTVSRLTEMHSDTYLDELPGKNLFEENKKKQQKVKEFNNNQQSKTDNRNTKKLNQD</sequence>
<gene>
    <name evidence="4" type="ORF">MNBD_GAMMA12-653</name>
</gene>
<keyword evidence="2" id="KW-0067">ATP-binding</keyword>
<dbReference type="NCBIfam" id="NF040713">
    <property type="entry name" value="ZapE"/>
    <property type="match status" value="1"/>
</dbReference>
<dbReference type="Pfam" id="PF03969">
    <property type="entry name" value="AFG1_ATPase"/>
    <property type="match status" value="1"/>
</dbReference>
<dbReference type="GO" id="GO:0016887">
    <property type="term" value="F:ATP hydrolysis activity"/>
    <property type="evidence" value="ECO:0007669"/>
    <property type="project" value="InterPro"/>
</dbReference>
<dbReference type="GO" id="GO:0005524">
    <property type="term" value="F:ATP binding"/>
    <property type="evidence" value="ECO:0007669"/>
    <property type="project" value="UniProtKB-KW"/>
</dbReference>
<accession>A0A3B0YIC8</accession>
<evidence type="ECO:0000256" key="1">
    <source>
        <dbReference type="ARBA" id="ARBA00022741"/>
    </source>
</evidence>
<evidence type="ECO:0000256" key="2">
    <source>
        <dbReference type="ARBA" id="ARBA00022840"/>
    </source>
</evidence>
<dbReference type="EMBL" id="UOFL01000094">
    <property type="protein sequence ID" value="VAW75893.1"/>
    <property type="molecule type" value="Genomic_DNA"/>
</dbReference>
<dbReference type="AlphaFoldDB" id="A0A3B0YIC8"/>
<dbReference type="PANTHER" id="PTHR12169:SF6">
    <property type="entry name" value="AFG1-LIKE ATPASE"/>
    <property type="match status" value="1"/>
</dbReference>
<dbReference type="InterPro" id="IPR005654">
    <property type="entry name" value="ATPase_AFG1-like"/>
</dbReference>
<keyword evidence="1" id="KW-0547">Nucleotide-binding</keyword>
<name>A0A3B0YIC8_9ZZZZ</name>
<evidence type="ECO:0000256" key="3">
    <source>
        <dbReference type="SAM" id="MobiDB-lite"/>
    </source>
</evidence>
<dbReference type="PANTHER" id="PTHR12169">
    <property type="entry name" value="ATPASE N2B"/>
    <property type="match status" value="1"/>
</dbReference>
<protein>
    <submittedName>
        <fullName evidence="4">ATPase, AFG1 family</fullName>
    </submittedName>
</protein>
<proteinExistence type="predicted"/>
<dbReference type="GO" id="GO:0005737">
    <property type="term" value="C:cytoplasm"/>
    <property type="evidence" value="ECO:0007669"/>
    <property type="project" value="TreeGrafter"/>
</dbReference>
<dbReference type="InterPro" id="IPR027417">
    <property type="entry name" value="P-loop_NTPase"/>
</dbReference>